<dbReference type="InterPro" id="IPR006311">
    <property type="entry name" value="TAT_signal"/>
</dbReference>
<sequence length="411" mass="44925">MTISMDMNRRSLLKRSAGAMALAIGGGTHFLSSRAAYAQAASLAGEQLRTIGLSVTVQERILADFKAASGVGTTSGTAATFPDAQTRILSGSKDYDVWETIGERLPSVVMTDNADPIETAGLKSWSNIREIFTKPDPKFDPKAQIVGQIWTDETQTALWMVPSVFNFDSVGYNPEVLSDEEANSWTAIFDSKYKGKSGLNTDPLTAFGQAAMAMNTLGLSNVKNPGNPTAAEIDEAAKFLISKKKEGQFRALWGDFGELVNFLASGEIVVCDAWQPAVMAVKAQGKPCKYAIPKEGYRAWSIGNTMLKGTPNKEAVVAYADYWLSGEPGITVSEQGYYSPTTNIKEKMAPEKYAFWYEGKPWVGAAERGIKEGDLRDGGSLETRAANVAYWHQWPDEYDHLIQKWDEFLSA</sequence>
<dbReference type="EMBL" id="CP016287">
    <property type="protein sequence ID" value="ANP89799.1"/>
    <property type="molecule type" value="Genomic_DNA"/>
</dbReference>
<evidence type="ECO:0000256" key="1">
    <source>
        <dbReference type="ARBA" id="ARBA00022729"/>
    </source>
</evidence>
<evidence type="ECO:0000313" key="3">
    <source>
        <dbReference type="EMBL" id="ANP89799.1"/>
    </source>
</evidence>
<dbReference type="RefSeq" id="WP_065283395.1">
    <property type="nucleotide sequence ID" value="NZ_CP016287.1"/>
</dbReference>
<name>A0A1B1CJE7_RHILE</name>
<keyword evidence="1" id="KW-0732">Signal</keyword>
<geneLocation type="plasmid" evidence="3 4">
    <name>unnamed1</name>
</geneLocation>
<dbReference type="SUPFAM" id="SSF53850">
    <property type="entry name" value="Periplasmic binding protein-like II"/>
    <property type="match status" value="1"/>
</dbReference>
<dbReference type="InterPro" id="IPR006059">
    <property type="entry name" value="SBP"/>
</dbReference>
<dbReference type="PROSITE" id="PS51318">
    <property type="entry name" value="TAT"/>
    <property type="match status" value="1"/>
</dbReference>
<keyword evidence="2" id="KW-0574">Periplasm</keyword>
<keyword evidence="3" id="KW-0614">Plasmid</keyword>
<accession>A0A1B1CJE7</accession>
<protein>
    <submittedName>
        <fullName evidence="3">ABC transporter substrate-binding protein</fullName>
    </submittedName>
</protein>
<reference evidence="3 4" key="1">
    <citation type="submission" date="2016-06" db="EMBL/GenBank/DDBJ databases">
        <title>Microsymbionts genomes from the relict species Vavilovia formosa.</title>
        <authorList>
            <person name="Chirak E."/>
            <person name="Kimeklis A."/>
            <person name="Andronov E."/>
        </authorList>
    </citation>
    <scope>NUCLEOTIDE SEQUENCE [LARGE SCALE GENOMIC DNA]</scope>
    <source>
        <strain evidence="3 4">Vaf10</strain>
        <plasmid evidence="4">Plasmid unnamed1</plasmid>
    </source>
</reference>
<dbReference type="OrthoDB" id="6776301at2"/>
<proteinExistence type="predicted"/>
<gene>
    <name evidence="3" type="ORF">BA011_29215</name>
</gene>
<dbReference type="Pfam" id="PF13416">
    <property type="entry name" value="SBP_bac_8"/>
    <property type="match status" value="1"/>
</dbReference>
<dbReference type="Gene3D" id="3.40.190.10">
    <property type="entry name" value="Periplasmic binding protein-like II"/>
    <property type="match status" value="2"/>
</dbReference>
<organism evidence="3 4">
    <name type="scientific">Rhizobium leguminosarum</name>
    <dbReference type="NCBI Taxonomy" id="384"/>
    <lineage>
        <taxon>Bacteria</taxon>
        <taxon>Pseudomonadati</taxon>
        <taxon>Pseudomonadota</taxon>
        <taxon>Alphaproteobacteria</taxon>
        <taxon>Hyphomicrobiales</taxon>
        <taxon>Rhizobiaceae</taxon>
        <taxon>Rhizobium/Agrobacterium group</taxon>
        <taxon>Rhizobium</taxon>
    </lineage>
</organism>
<dbReference type="PANTHER" id="PTHR30222:SF17">
    <property type="entry name" value="SPERMIDINE_PUTRESCINE-BINDING PERIPLASMIC PROTEIN"/>
    <property type="match status" value="1"/>
</dbReference>
<evidence type="ECO:0000256" key="2">
    <source>
        <dbReference type="ARBA" id="ARBA00022764"/>
    </source>
</evidence>
<dbReference type="AlphaFoldDB" id="A0A1B1CJE7"/>
<evidence type="ECO:0000313" key="4">
    <source>
        <dbReference type="Proteomes" id="UP000092691"/>
    </source>
</evidence>
<dbReference type="Proteomes" id="UP000092691">
    <property type="component" value="Plasmid unnamed1"/>
</dbReference>
<dbReference type="PANTHER" id="PTHR30222">
    <property type="entry name" value="SPERMIDINE/PUTRESCINE-BINDING PERIPLASMIC PROTEIN"/>
    <property type="match status" value="1"/>
</dbReference>